<organism evidence="2 3">
    <name type="scientific">Paracoccus aminophilus JCM 7686</name>
    <dbReference type="NCBI Taxonomy" id="1367847"/>
    <lineage>
        <taxon>Bacteria</taxon>
        <taxon>Pseudomonadati</taxon>
        <taxon>Pseudomonadota</taxon>
        <taxon>Alphaproteobacteria</taxon>
        <taxon>Rhodobacterales</taxon>
        <taxon>Paracoccaceae</taxon>
        <taxon>Paracoccus</taxon>
    </lineage>
</organism>
<dbReference type="RefSeq" id="WP_020952045.1">
    <property type="nucleotide sequence ID" value="NC_022041.1"/>
</dbReference>
<reference evidence="2 3" key="1">
    <citation type="journal article" date="2014" name="BMC Genomics">
        <title>Architecture and functions of a multipartite genome of the methylotrophic bacterium Paracoccus aminophilus JCM 7686, containing primary and secondary chromids.</title>
        <authorList>
            <person name="Dziewit L."/>
            <person name="Czarnecki J."/>
            <person name="Wibberg D."/>
            <person name="Radlinska M."/>
            <person name="Mrozek P."/>
            <person name="Szymczak M."/>
            <person name="Schluter A."/>
            <person name="Puhler A."/>
            <person name="Bartosik D."/>
        </authorList>
    </citation>
    <scope>NUCLEOTIDE SEQUENCE [LARGE SCALE GENOMIC DNA]</scope>
    <source>
        <strain evidence="2">JCM 7686</strain>
    </source>
</reference>
<name>S5XSI0_PARAH</name>
<protein>
    <recommendedName>
        <fullName evidence="4">Lipoprotein</fullName>
    </recommendedName>
</protein>
<accession>S5XSI0</accession>
<sequence length="119" mass="12570">MSAGRRFLPMMALAALAACSSEAIPVVVPQTAVAPPPENMPFLGSWDCGVTVMHFAPDKYTPSKGAKALRVHSYTVKGTTTDIALEGGDRIAVQVTAPGQMTWTSNQSGDSFQCRRVAS</sequence>
<dbReference type="OrthoDB" id="8453064at2"/>
<keyword evidence="3" id="KW-1185">Reference proteome</keyword>
<dbReference type="Proteomes" id="UP000015480">
    <property type="component" value="Chromosome"/>
</dbReference>
<keyword evidence="1" id="KW-0732">Signal</keyword>
<proteinExistence type="predicted"/>
<evidence type="ECO:0000313" key="3">
    <source>
        <dbReference type="Proteomes" id="UP000015480"/>
    </source>
</evidence>
<dbReference type="PROSITE" id="PS51257">
    <property type="entry name" value="PROKAR_LIPOPROTEIN"/>
    <property type="match status" value="1"/>
</dbReference>
<gene>
    <name evidence="2" type="ORF">JCM7686_3374</name>
</gene>
<dbReference type="PATRIC" id="fig|1367847.3.peg.3406"/>
<dbReference type="STRING" id="1367847.JCM7686_3374"/>
<feature type="chain" id="PRO_5004534473" description="Lipoprotein" evidence="1">
    <location>
        <begin position="24"/>
        <end position="119"/>
    </location>
</feature>
<dbReference type="EMBL" id="CP006650">
    <property type="protein sequence ID" value="AGT10409.1"/>
    <property type="molecule type" value="Genomic_DNA"/>
</dbReference>
<dbReference type="HOGENOM" id="CLU_2059101_0_0_5"/>
<feature type="signal peptide" evidence="1">
    <location>
        <begin position="1"/>
        <end position="23"/>
    </location>
</feature>
<dbReference type="AlphaFoldDB" id="S5XSI0"/>
<evidence type="ECO:0000313" key="2">
    <source>
        <dbReference type="EMBL" id="AGT10409.1"/>
    </source>
</evidence>
<evidence type="ECO:0000256" key="1">
    <source>
        <dbReference type="SAM" id="SignalP"/>
    </source>
</evidence>
<dbReference type="KEGG" id="pami:JCM7686_3374"/>
<evidence type="ECO:0008006" key="4">
    <source>
        <dbReference type="Google" id="ProtNLM"/>
    </source>
</evidence>